<accession>A0A1E5Q656</accession>
<proteinExistence type="inferred from homology"/>
<dbReference type="STRING" id="28181.BEN30_12575"/>
<evidence type="ECO:0000256" key="1">
    <source>
        <dbReference type="ARBA" id="ARBA00010443"/>
    </source>
</evidence>
<keyword evidence="4 9" id="KW-0548">Nucleotidyltransferase</keyword>
<dbReference type="Gene3D" id="3.90.550.10">
    <property type="entry name" value="Spore Coat Polysaccharide Biosynthesis Protein SpsA, Chain A"/>
    <property type="match status" value="1"/>
</dbReference>
<dbReference type="NCBIfam" id="NF002023">
    <property type="entry name" value="PRK00844.1"/>
    <property type="match status" value="1"/>
</dbReference>
<comment type="caution">
    <text evidence="12">The sequence shown here is derived from an EMBL/GenBank/DDBJ whole genome shotgun (WGS) entry which is preliminary data.</text>
</comment>
<dbReference type="OrthoDB" id="9801810at2"/>
<evidence type="ECO:0000256" key="2">
    <source>
        <dbReference type="ARBA" id="ARBA00022600"/>
    </source>
</evidence>
<dbReference type="PROSITE" id="PS00809">
    <property type="entry name" value="ADP_GLC_PYROPHOSPH_2"/>
    <property type="match status" value="1"/>
</dbReference>
<comment type="catalytic activity">
    <reaction evidence="9">
        <text>alpha-D-glucose 1-phosphate + ATP + H(+) = ADP-alpha-D-glucose + diphosphate</text>
        <dbReference type="Rhea" id="RHEA:12120"/>
        <dbReference type="ChEBI" id="CHEBI:15378"/>
        <dbReference type="ChEBI" id="CHEBI:30616"/>
        <dbReference type="ChEBI" id="CHEBI:33019"/>
        <dbReference type="ChEBI" id="CHEBI:57498"/>
        <dbReference type="ChEBI" id="CHEBI:58601"/>
        <dbReference type="EC" id="2.7.7.27"/>
    </reaction>
</comment>
<dbReference type="InterPro" id="IPR056818">
    <property type="entry name" value="GlmU/GlgC-like_hexapep"/>
</dbReference>
<keyword evidence="3 9" id="KW-0808">Transferase</keyword>
<feature type="binding site" evidence="9">
    <location>
        <begin position="174"/>
        <end position="175"/>
    </location>
    <ligand>
        <name>alpha-D-glucose 1-phosphate</name>
        <dbReference type="ChEBI" id="CHEBI:58601"/>
    </ligand>
</feature>
<comment type="similarity">
    <text evidence="1 9">Belongs to the bacterial/plant glucose-1-phosphate adenylyltransferase family.</text>
</comment>
<evidence type="ECO:0000256" key="8">
    <source>
        <dbReference type="ARBA" id="ARBA00023277"/>
    </source>
</evidence>
<feature type="site" description="Could play a key role in the communication between the regulatory and the substrate sites" evidence="9">
    <location>
        <position position="93"/>
    </location>
</feature>
<keyword evidence="2 9" id="KW-0321">Glycogen metabolism</keyword>
<dbReference type="CDD" id="cd02508">
    <property type="entry name" value="ADP_Glucose_PP"/>
    <property type="match status" value="1"/>
</dbReference>
<dbReference type="PROSITE" id="PS00810">
    <property type="entry name" value="ADP_GLC_PYROPHOSPH_3"/>
    <property type="match status" value="1"/>
</dbReference>
<dbReference type="Gene3D" id="2.160.10.10">
    <property type="entry name" value="Hexapeptide repeat proteins"/>
    <property type="match status" value="1"/>
</dbReference>
<dbReference type="InterPro" id="IPR011004">
    <property type="entry name" value="Trimer_LpxA-like_sf"/>
</dbReference>
<evidence type="ECO:0000256" key="6">
    <source>
        <dbReference type="ARBA" id="ARBA00022840"/>
    </source>
</evidence>
<feature type="domain" description="Nucleotidyl transferase" evidence="10">
    <location>
        <begin position="2"/>
        <end position="271"/>
    </location>
</feature>
<sequence length="415" mass="46141">MALILAGGRGSRLMQLTESQSKPAVPFGGKFRIIDFPLSNCMNSGIRRVGVATQYKAHTLIKHIQNGWGFLRAELHEFIEIWPAQQQTDDESWYSGTADAVYQNINIIKGHRPDYILVLAGDHIYKQDYSRLITHHVKSGADVTVSCVEVPVEEAKGFGVVDIDGDGNIISFVEKPETPPTMPGRSDMSLASMGIYVFNADFLYEHLCRDQQLADSSHDFGKDIVPYLVGRCKLMAHLFSDSCVICGTQTESYWRDVGTLDAYWEANIDLTHVIPSLDLYDNNWPIWTYQVQRPAAKFVFDSPSRRGAAVDSLVSAGCVVSGGIVERSLLFTDVRVNSYATVRDSVILPECDIGRSAYINKVVMAKNCRIPEGMVIGKDAADDARRFYRSEGGVTLVTPEMLEKLAAEEEAAQRR</sequence>
<evidence type="ECO:0000256" key="7">
    <source>
        <dbReference type="ARBA" id="ARBA00023056"/>
    </source>
</evidence>
<keyword evidence="13" id="KW-1185">Reference proteome</keyword>
<dbReference type="EMBL" id="MCGG01000036">
    <property type="protein sequence ID" value="OEJ66221.1"/>
    <property type="molecule type" value="Genomic_DNA"/>
</dbReference>
<evidence type="ECO:0000256" key="9">
    <source>
        <dbReference type="HAMAP-Rule" id="MF_00624"/>
    </source>
</evidence>
<evidence type="ECO:0000313" key="13">
    <source>
        <dbReference type="Proteomes" id="UP000095347"/>
    </source>
</evidence>
<gene>
    <name evidence="9" type="primary">glgC</name>
    <name evidence="12" type="ORF">BEN30_12575</name>
</gene>
<keyword evidence="6 9" id="KW-0067">ATP-binding</keyword>
<dbReference type="PANTHER" id="PTHR43523">
    <property type="entry name" value="GLUCOSE-1-PHOSPHATE ADENYLYLTRANSFERASE-RELATED"/>
    <property type="match status" value="1"/>
</dbReference>
<keyword evidence="7 9" id="KW-0320">Glycogen biosynthesis</keyword>
<comment type="subunit">
    <text evidence="9">Homotetramer.</text>
</comment>
<name>A0A1E5Q656_9PROT</name>
<dbReference type="PROSITE" id="PS00808">
    <property type="entry name" value="ADP_GLC_PYROPHOSPH_1"/>
    <property type="match status" value="1"/>
</dbReference>
<feature type="binding site" evidence="9">
    <location>
        <position position="159"/>
    </location>
    <ligand>
        <name>alpha-D-glucose 1-phosphate</name>
        <dbReference type="ChEBI" id="CHEBI:58601"/>
    </ligand>
</feature>
<dbReference type="SUPFAM" id="SSF53448">
    <property type="entry name" value="Nucleotide-diphospho-sugar transferases"/>
    <property type="match status" value="1"/>
</dbReference>
<feature type="site" description="Could play a key role in the communication between the regulatory and the substrate sites" evidence="9">
    <location>
        <position position="54"/>
    </location>
</feature>
<dbReference type="HAMAP" id="MF_00624">
    <property type="entry name" value="GlgC"/>
    <property type="match status" value="1"/>
</dbReference>
<evidence type="ECO:0000313" key="12">
    <source>
        <dbReference type="EMBL" id="OEJ66221.1"/>
    </source>
</evidence>
<protein>
    <recommendedName>
        <fullName evidence="9">Glucose-1-phosphate adenylyltransferase</fullName>
        <ecNumber evidence="9">2.7.7.27</ecNumber>
    </recommendedName>
    <alternativeName>
        <fullName evidence="9">ADP-glucose pyrophosphorylase</fullName>
        <shortName evidence="9">ADPGlc PPase</shortName>
    </alternativeName>
    <alternativeName>
        <fullName evidence="9">ADP-glucose synthase</fullName>
    </alternativeName>
</protein>
<dbReference type="GO" id="GO:0005978">
    <property type="term" value="P:glycogen biosynthetic process"/>
    <property type="evidence" value="ECO:0007669"/>
    <property type="project" value="UniProtKB-UniRule"/>
</dbReference>
<dbReference type="UniPathway" id="UPA00164"/>
<dbReference type="GO" id="GO:0008878">
    <property type="term" value="F:glucose-1-phosphate adenylyltransferase activity"/>
    <property type="evidence" value="ECO:0007669"/>
    <property type="project" value="UniProtKB-UniRule"/>
</dbReference>
<dbReference type="NCBIfam" id="TIGR02091">
    <property type="entry name" value="glgC"/>
    <property type="match status" value="1"/>
</dbReference>
<dbReference type="Pfam" id="PF24894">
    <property type="entry name" value="Hexapep_GlmU"/>
    <property type="match status" value="1"/>
</dbReference>
<dbReference type="InterPro" id="IPR023049">
    <property type="entry name" value="GlgC_bac"/>
</dbReference>
<evidence type="ECO:0000256" key="4">
    <source>
        <dbReference type="ARBA" id="ARBA00022695"/>
    </source>
</evidence>
<evidence type="ECO:0000259" key="10">
    <source>
        <dbReference type="Pfam" id="PF00483"/>
    </source>
</evidence>
<dbReference type="SUPFAM" id="SSF51161">
    <property type="entry name" value="Trimeric LpxA-like enzymes"/>
    <property type="match status" value="1"/>
</dbReference>
<feature type="binding site" evidence="9">
    <location>
        <position position="94"/>
    </location>
    <ligand>
        <name>alpha-D-glucose 1-phosphate</name>
        <dbReference type="ChEBI" id="CHEBI:58601"/>
    </ligand>
</feature>
<keyword evidence="8 9" id="KW-0119">Carbohydrate metabolism</keyword>
<comment type="pathway">
    <text evidence="9">Glycan biosynthesis; glycogen biosynthesis.</text>
</comment>
<dbReference type="PANTHER" id="PTHR43523:SF2">
    <property type="entry name" value="GLUCOSE-1-PHOSPHATE ADENYLYLTRANSFERASE"/>
    <property type="match status" value="1"/>
</dbReference>
<dbReference type="InterPro" id="IPR005835">
    <property type="entry name" value="NTP_transferase_dom"/>
</dbReference>
<dbReference type="InterPro" id="IPR011831">
    <property type="entry name" value="ADP-Glc_PPase"/>
</dbReference>
<dbReference type="InterPro" id="IPR005836">
    <property type="entry name" value="ADP_Glu_pyroP_CS"/>
</dbReference>
<dbReference type="Pfam" id="PF00483">
    <property type="entry name" value="NTP_transferase"/>
    <property type="match status" value="1"/>
</dbReference>
<feature type="domain" description="Glucose-1-phosphate adenylyltransferase/Bifunctional protein GlmU-like C-terminal hexapeptide" evidence="11">
    <location>
        <begin position="294"/>
        <end position="397"/>
    </location>
</feature>
<organism evidence="12 13">
    <name type="scientific">Magnetovibrio blakemorei</name>
    <dbReference type="NCBI Taxonomy" id="28181"/>
    <lineage>
        <taxon>Bacteria</taxon>
        <taxon>Pseudomonadati</taxon>
        <taxon>Pseudomonadota</taxon>
        <taxon>Alphaproteobacteria</taxon>
        <taxon>Rhodospirillales</taxon>
        <taxon>Magnetovibrionaceae</taxon>
        <taxon>Magnetovibrio</taxon>
    </lineage>
</organism>
<comment type="function">
    <text evidence="9">Involved in the biosynthesis of ADP-glucose, a building block required for the elongation reactions to produce glycogen. Catalyzes the reaction between ATP and alpha-D-glucose 1-phosphate (G1P) to produce pyrophosphate and ADP-Glc.</text>
</comment>
<dbReference type="AlphaFoldDB" id="A0A1E5Q656"/>
<dbReference type="InterPro" id="IPR029044">
    <property type="entry name" value="Nucleotide-diphossugar_trans"/>
</dbReference>
<dbReference type="NCBIfam" id="NF001947">
    <property type="entry name" value="PRK00725.1"/>
    <property type="match status" value="1"/>
</dbReference>
<dbReference type="GO" id="GO:0005524">
    <property type="term" value="F:ATP binding"/>
    <property type="evidence" value="ECO:0007669"/>
    <property type="project" value="UniProtKB-KW"/>
</dbReference>
<evidence type="ECO:0000259" key="11">
    <source>
        <dbReference type="Pfam" id="PF24894"/>
    </source>
</evidence>
<dbReference type="CDD" id="cd04651">
    <property type="entry name" value="LbH_G1P_AT_C"/>
    <property type="match status" value="1"/>
</dbReference>
<evidence type="ECO:0000256" key="3">
    <source>
        <dbReference type="ARBA" id="ARBA00022679"/>
    </source>
</evidence>
<feature type="binding site" evidence="9">
    <location>
        <position position="192"/>
    </location>
    <ligand>
        <name>alpha-D-glucose 1-phosphate</name>
        <dbReference type="ChEBI" id="CHEBI:58601"/>
    </ligand>
</feature>
<evidence type="ECO:0000256" key="5">
    <source>
        <dbReference type="ARBA" id="ARBA00022741"/>
    </source>
</evidence>
<dbReference type="Proteomes" id="UP000095347">
    <property type="component" value="Unassembled WGS sequence"/>
</dbReference>
<keyword evidence="5 9" id="KW-0547">Nucleotide-binding</keyword>
<dbReference type="EC" id="2.7.7.27" evidence="9"/>
<reference evidence="13" key="1">
    <citation type="submission" date="2016-07" db="EMBL/GenBank/DDBJ databases">
        <authorList>
            <person name="Florea S."/>
            <person name="Webb J.S."/>
            <person name="Jaromczyk J."/>
            <person name="Schardl C.L."/>
        </authorList>
    </citation>
    <scope>NUCLEOTIDE SEQUENCE [LARGE SCALE GENOMIC DNA]</scope>
    <source>
        <strain evidence="13">MV-1</strain>
    </source>
</reference>